<dbReference type="Gene3D" id="3.90.950.10">
    <property type="match status" value="1"/>
</dbReference>
<keyword evidence="2 4" id="KW-0378">Hydrolase</keyword>
<dbReference type="PANTHER" id="PTHR43213:SF5">
    <property type="entry name" value="BIFUNCTIONAL DTTP_UTP PYROPHOSPHATASE_METHYLTRANSFERASE PROTEIN-RELATED"/>
    <property type="match status" value="1"/>
</dbReference>
<comment type="caution">
    <text evidence="4">Lacks conserved residue(s) required for the propagation of feature annotation.</text>
</comment>
<keyword evidence="3 4" id="KW-0546">Nucleotide metabolism</keyword>
<dbReference type="EMBL" id="CP000613">
    <property type="protein sequence ID" value="ACJ00172.1"/>
    <property type="molecule type" value="Genomic_DNA"/>
</dbReference>
<evidence type="ECO:0000256" key="3">
    <source>
        <dbReference type="ARBA" id="ARBA00023080"/>
    </source>
</evidence>
<dbReference type="AlphaFoldDB" id="B6IV48"/>
<proteinExistence type="inferred from homology"/>
<dbReference type="PANTHER" id="PTHR43213">
    <property type="entry name" value="BIFUNCTIONAL DTTP/UTP PYROPHOSPHATASE/METHYLTRANSFERASE PROTEIN-RELATED"/>
    <property type="match status" value="1"/>
</dbReference>
<dbReference type="SUPFAM" id="SSF52972">
    <property type="entry name" value="ITPase-like"/>
    <property type="match status" value="1"/>
</dbReference>
<dbReference type="GO" id="GO:0005737">
    <property type="term" value="C:cytoplasm"/>
    <property type="evidence" value="ECO:0007669"/>
    <property type="project" value="UniProtKB-SubCell"/>
</dbReference>
<comment type="similarity">
    <text evidence="4">Belongs to the Maf family.</text>
</comment>
<dbReference type="InterPro" id="IPR029001">
    <property type="entry name" value="ITPase-like_fam"/>
</dbReference>
<sequence length="205" mass="21614">MAMVALSNEPVVLASGSTTRRRLLESAGLAVIVDPPTVDEDAVKRSCRAGGLPPQAVAEALAELKAARVAARHPDRPVIGADQMLECDGVWFDKPADAAAARAQLLALAGRRHRLISCAVVFQGGQRVWHTLDEAVLTMRPLEPAFLDRYLAAAGPSVLSSVGGYQLEGPGAQLFTAVTGDFFTVLGLPLLPLLGFLRTRGVLPS</sequence>
<comment type="cofactor">
    <cofactor evidence="1 4">
        <name>a divalent metal cation</name>
        <dbReference type="ChEBI" id="CHEBI:60240"/>
    </cofactor>
</comment>
<evidence type="ECO:0000313" key="6">
    <source>
        <dbReference type="Proteomes" id="UP000001591"/>
    </source>
</evidence>
<dbReference type="HOGENOM" id="CLU_040416_1_1_5"/>
<comment type="function">
    <text evidence="4">Nucleoside triphosphate pyrophosphatase. May have a dual role in cell division arrest and in preventing the incorporation of modified nucleotides into cellular nucleic acids.</text>
</comment>
<evidence type="ECO:0000256" key="2">
    <source>
        <dbReference type="ARBA" id="ARBA00022801"/>
    </source>
</evidence>
<accession>B6IV48</accession>
<evidence type="ECO:0000313" key="5">
    <source>
        <dbReference type="EMBL" id="ACJ00172.1"/>
    </source>
</evidence>
<name>B6IV48_RHOCS</name>
<dbReference type="HAMAP" id="MF_00528">
    <property type="entry name" value="Maf"/>
    <property type="match status" value="1"/>
</dbReference>
<evidence type="ECO:0000256" key="1">
    <source>
        <dbReference type="ARBA" id="ARBA00001968"/>
    </source>
</evidence>
<gene>
    <name evidence="5" type="ordered locus">RC1_2800</name>
</gene>
<dbReference type="InterPro" id="IPR003697">
    <property type="entry name" value="Maf-like"/>
</dbReference>
<evidence type="ECO:0000256" key="4">
    <source>
        <dbReference type="HAMAP-Rule" id="MF_00528"/>
    </source>
</evidence>
<dbReference type="EC" id="3.6.1.9" evidence="4"/>
<dbReference type="STRING" id="414684.RC1_2800"/>
<dbReference type="GO" id="GO:0047429">
    <property type="term" value="F:nucleoside triphosphate diphosphatase activity"/>
    <property type="evidence" value="ECO:0007669"/>
    <property type="project" value="UniProtKB-EC"/>
</dbReference>
<comment type="catalytic activity">
    <reaction evidence="4">
        <text>a ribonucleoside 5'-triphosphate + H2O = a ribonucleoside 5'-phosphate + diphosphate + H(+)</text>
        <dbReference type="Rhea" id="RHEA:23996"/>
        <dbReference type="ChEBI" id="CHEBI:15377"/>
        <dbReference type="ChEBI" id="CHEBI:15378"/>
        <dbReference type="ChEBI" id="CHEBI:33019"/>
        <dbReference type="ChEBI" id="CHEBI:58043"/>
        <dbReference type="ChEBI" id="CHEBI:61557"/>
        <dbReference type="EC" id="3.6.1.9"/>
    </reaction>
</comment>
<protein>
    <recommendedName>
        <fullName evidence="4">Nucleoside triphosphate pyrophosphatase</fullName>
        <ecNumber evidence="4">3.6.1.9</ecNumber>
    </recommendedName>
    <alternativeName>
        <fullName evidence="4">Nucleotide pyrophosphatase</fullName>
        <shortName evidence="4">Nucleotide PPase</shortName>
    </alternativeName>
</protein>
<organism evidence="5 6">
    <name type="scientific">Rhodospirillum centenum (strain ATCC 51521 / SW)</name>
    <dbReference type="NCBI Taxonomy" id="414684"/>
    <lineage>
        <taxon>Bacteria</taxon>
        <taxon>Pseudomonadati</taxon>
        <taxon>Pseudomonadota</taxon>
        <taxon>Alphaproteobacteria</taxon>
        <taxon>Rhodospirillales</taxon>
        <taxon>Rhodospirillaceae</taxon>
        <taxon>Rhodospirillum</taxon>
    </lineage>
</organism>
<comment type="catalytic activity">
    <reaction evidence="4">
        <text>a 2'-deoxyribonucleoside 5'-triphosphate + H2O = a 2'-deoxyribonucleoside 5'-phosphate + diphosphate + H(+)</text>
        <dbReference type="Rhea" id="RHEA:44644"/>
        <dbReference type="ChEBI" id="CHEBI:15377"/>
        <dbReference type="ChEBI" id="CHEBI:15378"/>
        <dbReference type="ChEBI" id="CHEBI:33019"/>
        <dbReference type="ChEBI" id="CHEBI:61560"/>
        <dbReference type="ChEBI" id="CHEBI:65317"/>
        <dbReference type="EC" id="3.6.1.9"/>
    </reaction>
</comment>
<feature type="active site" description="Proton acceptor" evidence="4">
    <location>
        <position position="82"/>
    </location>
</feature>
<reference evidence="5 6" key="1">
    <citation type="journal article" date="2010" name="BMC Genomics">
        <title>Metabolic flexibility revealed in the genome of the cyst-forming alpha-1 proteobacterium Rhodospirillum centenum.</title>
        <authorList>
            <person name="Lu Y.K."/>
            <person name="Marden J."/>
            <person name="Han M."/>
            <person name="Swingley W.D."/>
            <person name="Mastrian S.D."/>
            <person name="Chowdhury S.R."/>
            <person name="Hao J."/>
            <person name="Helmy T."/>
            <person name="Kim S."/>
            <person name="Kurdoglu A.A."/>
            <person name="Matthies H.J."/>
            <person name="Rollo D."/>
            <person name="Stothard P."/>
            <person name="Blankenship R.E."/>
            <person name="Bauer C.E."/>
            <person name="Touchman J.W."/>
        </authorList>
    </citation>
    <scope>NUCLEOTIDE SEQUENCE [LARGE SCALE GENOMIC DNA]</scope>
    <source>
        <strain evidence="6">ATCC 51521 / SW</strain>
    </source>
</reference>
<keyword evidence="6" id="KW-1185">Reference proteome</keyword>
<dbReference type="eggNOG" id="COG0424">
    <property type="taxonomic scope" value="Bacteria"/>
</dbReference>
<dbReference type="GO" id="GO:0009117">
    <property type="term" value="P:nucleotide metabolic process"/>
    <property type="evidence" value="ECO:0007669"/>
    <property type="project" value="UniProtKB-KW"/>
</dbReference>
<dbReference type="KEGG" id="rce:RC1_2800"/>
<dbReference type="Pfam" id="PF02545">
    <property type="entry name" value="Maf"/>
    <property type="match status" value="1"/>
</dbReference>
<dbReference type="PIRSF" id="PIRSF006305">
    <property type="entry name" value="Maf"/>
    <property type="match status" value="1"/>
</dbReference>
<keyword evidence="4" id="KW-0963">Cytoplasm</keyword>
<comment type="subcellular location">
    <subcellularLocation>
        <location evidence="4">Cytoplasm</location>
    </subcellularLocation>
</comment>
<dbReference type="Proteomes" id="UP000001591">
    <property type="component" value="Chromosome"/>
</dbReference>